<evidence type="ECO:0000313" key="2">
    <source>
        <dbReference type="Proteomes" id="UP000516052"/>
    </source>
</evidence>
<organism evidence="1 2">
    <name type="scientific">Streptomyces roseirectus</name>
    <dbReference type="NCBI Taxonomy" id="2768066"/>
    <lineage>
        <taxon>Bacteria</taxon>
        <taxon>Bacillati</taxon>
        <taxon>Actinomycetota</taxon>
        <taxon>Actinomycetes</taxon>
        <taxon>Kitasatosporales</taxon>
        <taxon>Streptomycetaceae</taxon>
        <taxon>Streptomyces</taxon>
    </lineage>
</organism>
<keyword evidence="2" id="KW-1185">Reference proteome</keyword>
<reference evidence="1 2" key="1">
    <citation type="submission" date="2020-08" db="EMBL/GenBank/DDBJ databases">
        <title>A novel species.</title>
        <authorList>
            <person name="Gao J."/>
        </authorList>
    </citation>
    <scope>NUCLEOTIDE SEQUENCE [LARGE SCALE GENOMIC DNA]</scope>
    <source>
        <strain evidence="1 2">CRXT-G-22</strain>
    </source>
</reference>
<dbReference type="AlphaFoldDB" id="A0A7H0IE51"/>
<dbReference type="Proteomes" id="UP000516052">
    <property type="component" value="Chromosome"/>
</dbReference>
<sequence>MSEWGVALIAAGSALAGSLVTGWYARGAGLRQAEAARHAGDRQADALLESVRITIRAEATQRALTERRRIYAEFLSAAETVILTERTGQGHPDDAAHLQRALAAVLLEGPPDVAASAQALLDALRRHASLDDLQRAKSAFVTAAQHATPHPAPPSE</sequence>
<gene>
    <name evidence="1" type="ORF">IAG44_17580</name>
</gene>
<proteinExistence type="predicted"/>
<name>A0A7H0IE51_9ACTN</name>
<dbReference type="EMBL" id="CP060828">
    <property type="protein sequence ID" value="QNP71067.1"/>
    <property type="molecule type" value="Genomic_DNA"/>
</dbReference>
<dbReference type="RefSeq" id="WP_187748042.1">
    <property type="nucleotide sequence ID" value="NZ_CP060828.1"/>
</dbReference>
<dbReference type="KEGG" id="sroi:IAG44_17580"/>
<accession>A0A7H0IE51</accession>
<evidence type="ECO:0000313" key="1">
    <source>
        <dbReference type="EMBL" id="QNP71067.1"/>
    </source>
</evidence>
<protein>
    <submittedName>
        <fullName evidence="1">Uncharacterized protein</fullName>
    </submittedName>
</protein>